<keyword evidence="4" id="KW-1185">Reference proteome</keyword>
<protein>
    <submittedName>
        <fullName evidence="3">Uncharacterized protein</fullName>
    </submittedName>
</protein>
<reference evidence="3 4" key="1">
    <citation type="submission" date="2023-04" db="EMBL/GenBank/DDBJ databases">
        <title>Forest soil microbial communities from Buena Vista Peninsula, Colon Province, Panama.</title>
        <authorList>
            <person name="Bouskill N."/>
        </authorList>
    </citation>
    <scope>NUCLEOTIDE SEQUENCE [LARGE SCALE GENOMIC DNA]</scope>
    <source>
        <strain evidence="3 4">AC80</strain>
    </source>
</reference>
<accession>A0ABT6L6D9</accession>
<name>A0ABT6L6D9_9MYCO</name>
<sequence>MNLATWVGLWGGVVSTSLAVLQFVKWRRERPRLIVNASLVYHPASRDEDPGEGFGTPLALQQDRDITYSRVVVKLDIANHGEQALQVVGVIIESSNSVTANANQVVPDGLPAVIEPRSSVVVELQKEFLDMTSEIRFFGVVDALGRRHAVPEANAKAVIERAWQLPTRVQWVRRRDDPDADPVQAFQAKQRSSITSRPRTASDRPLVSRVPSRPNREGKTDAAEHTG</sequence>
<organism evidence="3 4">
    <name type="scientific">Mycolicibacterium frederiksbergense</name>
    <dbReference type="NCBI Taxonomy" id="117567"/>
    <lineage>
        <taxon>Bacteria</taxon>
        <taxon>Bacillati</taxon>
        <taxon>Actinomycetota</taxon>
        <taxon>Actinomycetes</taxon>
        <taxon>Mycobacteriales</taxon>
        <taxon>Mycobacteriaceae</taxon>
        <taxon>Mycolicibacterium</taxon>
    </lineage>
</organism>
<feature type="compositionally biased region" description="Basic and acidic residues" evidence="1">
    <location>
        <begin position="214"/>
        <end position="227"/>
    </location>
</feature>
<evidence type="ECO:0000313" key="4">
    <source>
        <dbReference type="Proteomes" id="UP001160130"/>
    </source>
</evidence>
<dbReference type="EMBL" id="JARXVE010000011">
    <property type="protein sequence ID" value="MDH6198521.1"/>
    <property type="molecule type" value="Genomic_DNA"/>
</dbReference>
<gene>
    <name evidence="3" type="ORF">M2272_005180</name>
</gene>
<proteinExistence type="predicted"/>
<feature type="compositionally biased region" description="Polar residues" evidence="1">
    <location>
        <begin position="187"/>
        <end position="199"/>
    </location>
</feature>
<comment type="caution">
    <text evidence="3">The sequence shown here is derived from an EMBL/GenBank/DDBJ whole genome shotgun (WGS) entry which is preliminary data.</text>
</comment>
<dbReference type="Proteomes" id="UP001160130">
    <property type="component" value="Unassembled WGS sequence"/>
</dbReference>
<keyword evidence="2" id="KW-0472">Membrane</keyword>
<keyword evidence="2" id="KW-0812">Transmembrane</keyword>
<feature type="region of interest" description="Disordered" evidence="1">
    <location>
        <begin position="174"/>
        <end position="227"/>
    </location>
</feature>
<keyword evidence="2" id="KW-1133">Transmembrane helix</keyword>
<evidence type="ECO:0000256" key="1">
    <source>
        <dbReference type="SAM" id="MobiDB-lite"/>
    </source>
</evidence>
<evidence type="ECO:0000313" key="3">
    <source>
        <dbReference type="EMBL" id="MDH6198521.1"/>
    </source>
</evidence>
<feature type="transmembrane region" description="Helical" evidence="2">
    <location>
        <begin position="6"/>
        <end position="24"/>
    </location>
</feature>
<evidence type="ECO:0000256" key="2">
    <source>
        <dbReference type="SAM" id="Phobius"/>
    </source>
</evidence>